<sequence length="205" mass="23436">MSELFFSKEAMEYLKGRYPHVSESMFNGLLNEYGVRIKEDIDWLPSGVTDVSCDYVLGIPEQVSDVLDINYAIKFPVNISTLYYKSESDIGVSDALKCGYENLYKQSKEKDSITSKLVDTFAKDKPGKRKTEPLLTIELEDESSVPKVIYKGEEVKYKKNIQFEWETGTATDMGGLEYVIEYQETGNEQPTVNRIERRVGENALY</sequence>
<dbReference type="EMBL" id="BMLW01000028">
    <property type="protein sequence ID" value="GGP17221.1"/>
    <property type="molecule type" value="Genomic_DNA"/>
</dbReference>
<name>A0ABQ2P3H3_9BACI</name>
<proteinExistence type="predicted"/>
<organism evidence="1 2">
    <name type="scientific">Oceanobacillus neutriphilus</name>
    <dbReference type="NCBI Taxonomy" id="531815"/>
    <lineage>
        <taxon>Bacteria</taxon>
        <taxon>Bacillati</taxon>
        <taxon>Bacillota</taxon>
        <taxon>Bacilli</taxon>
        <taxon>Bacillales</taxon>
        <taxon>Bacillaceae</taxon>
        <taxon>Oceanobacillus</taxon>
    </lineage>
</organism>
<keyword evidence="2" id="KW-1185">Reference proteome</keyword>
<dbReference type="RefSeq" id="WP_188738706.1">
    <property type="nucleotide sequence ID" value="NZ_BMLW01000028.1"/>
</dbReference>
<reference evidence="2" key="1">
    <citation type="journal article" date="2019" name="Int. J. Syst. Evol. Microbiol.">
        <title>The Global Catalogue of Microorganisms (GCM) 10K type strain sequencing project: providing services to taxonomists for standard genome sequencing and annotation.</title>
        <authorList>
            <consortium name="The Broad Institute Genomics Platform"/>
            <consortium name="The Broad Institute Genome Sequencing Center for Infectious Disease"/>
            <person name="Wu L."/>
            <person name="Ma J."/>
        </authorList>
    </citation>
    <scope>NUCLEOTIDE SEQUENCE [LARGE SCALE GENOMIC DNA]</scope>
    <source>
        <strain evidence="2">CGMCC 1.7693</strain>
    </source>
</reference>
<protein>
    <submittedName>
        <fullName evidence="1">Uncharacterized protein</fullName>
    </submittedName>
</protein>
<evidence type="ECO:0000313" key="2">
    <source>
        <dbReference type="Proteomes" id="UP000641206"/>
    </source>
</evidence>
<accession>A0ABQ2P3H3</accession>
<comment type="caution">
    <text evidence="1">The sequence shown here is derived from an EMBL/GenBank/DDBJ whole genome shotgun (WGS) entry which is preliminary data.</text>
</comment>
<gene>
    <name evidence="1" type="ORF">GCM10011346_52250</name>
</gene>
<evidence type="ECO:0000313" key="1">
    <source>
        <dbReference type="EMBL" id="GGP17221.1"/>
    </source>
</evidence>
<dbReference type="Proteomes" id="UP000641206">
    <property type="component" value="Unassembled WGS sequence"/>
</dbReference>